<dbReference type="SUPFAM" id="SSF48264">
    <property type="entry name" value="Cytochrome P450"/>
    <property type="match status" value="1"/>
</dbReference>
<dbReference type="PANTHER" id="PTHR24305:SF166">
    <property type="entry name" value="CYTOCHROME P450 12A4, MITOCHONDRIAL-RELATED"/>
    <property type="match status" value="1"/>
</dbReference>
<dbReference type="PRINTS" id="PR00465">
    <property type="entry name" value="EP450IV"/>
</dbReference>
<sequence length="596" mass="66072">MALSTTNLGALVLFSGLGALVVPKHFPEVLHFDFLGVKISTAGFSSTLLITLTINSALLLFYAVVIHPAFVSPLRNIPRVKIICHQMWLSRAIYELSVNSLTPGELFLKVANETPNNGILALKHITGTYLLVTKGNVLPDLLVHRSYEFTKPDGVRAFLQNFLGSALFTCEGEHHKFLRKINLPIFSFRRVKDMYPMMWKGSLAYVDALEEEISHQSAEAASDGGSAGRVDISRWATSSTLNVMGNATFGMNLSDVKYADDIKQVYKTLFDPTKEMLLYYLMSIWTSFDLVSMLPWDVSRIFQENSKKLRSIYLQLAQKGKRAVKSGDGGADILSLLVKSEALSDEEIAEHLLTYLAAGQDTTSVALTWACFLLALHPDQQDALRMELRRSIPSNHFPTASSTSDESTVGDIGSIMERLPLLNGVINETLRLYPPLPVTLRTAVCDTFLGEQPIPKGTQIIISTWAINRSAEVWGDDATVFRPERWIDPVTADHEADPAHKADDEGADRKSKSKPATGKPNHTGGAKSNYDFMTFLHGPRGCIGKMFAQAELRCLLVALVTRFRWTLDMKAEDVRPIGAITINPSHLYLKLEVVKD</sequence>
<evidence type="ECO:0000256" key="2">
    <source>
        <dbReference type="ARBA" id="ARBA00010617"/>
    </source>
</evidence>
<keyword evidence="9" id="KW-0812">Transmembrane</keyword>
<evidence type="ECO:0000256" key="6">
    <source>
        <dbReference type="ARBA" id="ARBA00023033"/>
    </source>
</evidence>
<dbReference type="GO" id="GO:0004497">
    <property type="term" value="F:monooxygenase activity"/>
    <property type="evidence" value="ECO:0007669"/>
    <property type="project" value="UniProtKB-KW"/>
</dbReference>
<evidence type="ECO:0000256" key="3">
    <source>
        <dbReference type="ARBA" id="ARBA00022617"/>
    </source>
</evidence>
<keyword evidence="4 7" id="KW-0479">Metal-binding</keyword>
<accession>A0A8H5DXT1</accession>
<dbReference type="Gene3D" id="1.10.630.10">
    <property type="entry name" value="Cytochrome P450"/>
    <property type="match status" value="1"/>
</dbReference>
<comment type="cofactor">
    <cofactor evidence="1 7">
        <name>heme</name>
        <dbReference type="ChEBI" id="CHEBI:30413"/>
    </cofactor>
</comment>
<dbReference type="GO" id="GO:0005506">
    <property type="term" value="F:iron ion binding"/>
    <property type="evidence" value="ECO:0007669"/>
    <property type="project" value="InterPro"/>
</dbReference>
<keyword evidence="5 7" id="KW-0408">Iron</keyword>
<dbReference type="Proteomes" id="UP000573603">
    <property type="component" value="Unassembled WGS sequence"/>
</dbReference>
<reference evidence="10 11" key="1">
    <citation type="journal article" date="2020" name="BMC Genomics">
        <title>Correction to: Identification and distribution of gene clusters required for synthesis of sphingolipid metabolism inhibitors in diverse species of the filamentous fungus Fusarium.</title>
        <authorList>
            <person name="Kim H.S."/>
            <person name="Lohmar J.M."/>
            <person name="Busman M."/>
            <person name="Brown D.W."/>
            <person name="Naumann T.A."/>
            <person name="Divon H.H."/>
            <person name="Lysoe E."/>
            <person name="Uhlig S."/>
            <person name="Proctor R.H."/>
        </authorList>
    </citation>
    <scope>NUCLEOTIDE SEQUENCE [LARGE SCALE GENOMIC DNA]</scope>
    <source>
        <strain evidence="10 11">NRRL 25214</strain>
    </source>
</reference>
<evidence type="ECO:0000256" key="8">
    <source>
        <dbReference type="SAM" id="MobiDB-lite"/>
    </source>
</evidence>
<evidence type="ECO:0008006" key="12">
    <source>
        <dbReference type="Google" id="ProtNLM"/>
    </source>
</evidence>
<dbReference type="PRINTS" id="PR00385">
    <property type="entry name" value="P450"/>
</dbReference>
<dbReference type="InterPro" id="IPR002403">
    <property type="entry name" value="Cyt_P450_E_grp-IV"/>
</dbReference>
<evidence type="ECO:0000256" key="9">
    <source>
        <dbReference type="SAM" id="Phobius"/>
    </source>
</evidence>
<keyword evidence="9" id="KW-0472">Membrane</keyword>
<dbReference type="GO" id="GO:0020037">
    <property type="term" value="F:heme binding"/>
    <property type="evidence" value="ECO:0007669"/>
    <property type="project" value="InterPro"/>
</dbReference>
<evidence type="ECO:0000313" key="10">
    <source>
        <dbReference type="EMBL" id="KAF5239316.1"/>
    </source>
</evidence>
<keyword evidence="3 7" id="KW-0349">Heme</keyword>
<gene>
    <name evidence="10" type="ORF">FANTH_10019</name>
</gene>
<dbReference type="InterPro" id="IPR036396">
    <property type="entry name" value="Cyt_P450_sf"/>
</dbReference>
<dbReference type="GO" id="GO:0016705">
    <property type="term" value="F:oxidoreductase activity, acting on paired donors, with incorporation or reduction of molecular oxygen"/>
    <property type="evidence" value="ECO:0007669"/>
    <property type="project" value="InterPro"/>
</dbReference>
<protein>
    <recommendedName>
        <fullName evidence="12">Cytochrome P450 monooxygenase</fullName>
    </recommendedName>
</protein>
<evidence type="ECO:0000313" key="11">
    <source>
        <dbReference type="Proteomes" id="UP000573603"/>
    </source>
</evidence>
<evidence type="ECO:0000256" key="1">
    <source>
        <dbReference type="ARBA" id="ARBA00001971"/>
    </source>
</evidence>
<feature type="transmembrane region" description="Helical" evidence="9">
    <location>
        <begin position="277"/>
        <end position="296"/>
    </location>
</feature>
<name>A0A8H5DXT1_9HYPO</name>
<feature type="transmembrane region" description="Helical" evidence="9">
    <location>
        <begin position="47"/>
        <end position="71"/>
    </location>
</feature>
<keyword evidence="6" id="KW-0503">Monooxygenase</keyword>
<feature type="compositionally biased region" description="Basic and acidic residues" evidence="8">
    <location>
        <begin position="491"/>
        <end position="510"/>
    </location>
</feature>
<feature type="region of interest" description="Disordered" evidence="8">
    <location>
        <begin position="491"/>
        <end position="525"/>
    </location>
</feature>
<keyword evidence="11" id="KW-1185">Reference proteome</keyword>
<comment type="similarity">
    <text evidence="2">Belongs to the cytochrome P450 family.</text>
</comment>
<proteinExistence type="inferred from homology"/>
<evidence type="ECO:0000256" key="4">
    <source>
        <dbReference type="ARBA" id="ARBA00022723"/>
    </source>
</evidence>
<keyword evidence="9" id="KW-1133">Transmembrane helix</keyword>
<evidence type="ECO:0000256" key="7">
    <source>
        <dbReference type="PIRSR" id="PIRSR602403-1"/>
    </source>
</evidence>
<dbReference type="CDD" id="cd11069">
    <property type="entry name" value="CYP_FUM15-like"/>
    <property type="match status" value="1"/>
</dbReference>
<dbReference type="EMBL" id="JABEVY010000273">
    <property type="protein sequence ID" value="KAF5239316.1"/>
    <property type="molecule type" value="Genomic_DNA"/>
</dbReference>
<dbReference type="InterPro" id="IPR050121">
    <property type="entry name" value="Cytochrome_P450_monoxygenase"/>
</dbReference>
<dbReference type="InterPro" id="IPR001128">
    <property type="entry name" value="Cyt_P450"/>
</dbReference>
<dbReference type="Pfam" id="PF00067">
    <property type="entry name" value="p450"/>
    <property type="match status" value="1"/>
</dbReference>
<organism evidence="10 11">
    <name type="scientific">Fusarium anthophilum</name>
    <dbReference type="NCBI Taxonomy" id="48485"/>
    <lineage>
        <taxon>Eukaryota</taxon>
        <taxon>Fungi</taxon>
        <taxon>Dikarya</taxon>
        <taxon>Ascomycota</taxon>
        <taxon>Pezizomycotina</taxon>
        <taxon>Sordariomycetes</taxon>
        <taxon>Hypocreomycetidae</taxon>
        <taxon>Hypocreales</taxon>
        <taxon>Nectriaceae</taxon>
        <taxon>Fusarium</taxon>
        <taxon>Fusarium fujikuroi species complex</taxon>
    </lineage>
</organism>
<keyword evidence="6" id="KW-0560">Oxidoreductase</keyword>
<evidence type="ECO:0000256" key="5">
    <source>
        <dbReference type="ARBA" id="ARBA00023004"/>
    </source>
</evidence>
<feature type="binding site" description="axial binding residue" evidence="7">
    <location>
        <position position="542"/>
    </location>
    <ligand>
        <name>heme</name>
        <dbReference type="ChEBI" id="CHEBI:30413"/>
    </ligand>
    <ligandPart>
        <name>Fe</name>
        <dbReference type="ChEBI" id="CHEBI:18248"/>
    </ligandPart>
</feature>
<dbReference type="PANTHER" id="PTHR24305">
    <property type="entry name" value="CYTOCHROME P450"/>
    <property type="match status" value="1"/>
</dbReference>
<dbReference type="AlphaFoldDB" id="A0A8H5DXT1"/>
<comment type="caution">
    <text evidence="10">The sequence shown here is derived from an EMBL/GenBank/DDBJ whole genome shotgun (WGS) entry which is preliminary data.</text>
</comment>